<name>A0AAN9PQG3_CANGL</name>
<gene>
    <name evidence="1" type="ORF">VNO77_41779</name>
</gene>
<organism evidence="1 2">
    <name type="scientific">Canavalia gladiata</name>
    <name type="common">Sword bean</name>
    <name type="synonym">Dolichos gladiatus</name>
    <dbReference type="NCBI Taxonomy" id="3824"/>
    <lineage>
        <taxon>Eukaryota</taxon>
        <taxon>Viridiplantae</taxon>
        <taxon>Streptophyta</taxon>
        <taxon>Embryophyta</taxon>
        <taxon>Tracheophyta</taxon>
        <taxon>Spermatophyta</taxon>
        <taxon>Magnoliopsida</taxon>
        <taxon>eudicotyledons</taxon>
        <taxon>Gunneridae</taxon>
        <taxon>Pentapetalae</taxon>
        <taxon>rosids</taxon>
        <taxon>fabids</taxon>
        <taxon>Fabales</taxon>
        <taxon>Fabaceae</taxon>
        <taxon>Papilionoideae</taxon>
        <taxon>50 kb inversion clade</taxon>
        <taxon>NPAAA clade</taxon>
        <taxon>indigoferoid/millettioid clade</taxon>
        <taxon>Phaseoleae</taxon>
        <taxon>Canavalia</taxon>
    </lineage>
</organism>
<dbReference type="AlphaFoldDB" id="A0AAN9PQG3"/>
<comment type="caution">
    <text evidence="1">The sequence shown here is derived from an EMBL/GenBank/DDBJ whole genome shotgun (WGS) entry which is preliminary data.</text>
</comment>
<dbReference type="EMBL" id="JAYMYQ010000010">
    <property type="protein sequence ID" value="KAK7308180.1"/>
    <property type="molecule type" value="Genomic_DNA"/>
</dbReference>
<keyword evidence="2" id="KW-1185">Reference proteome</keyword>
<dbReference type="Proteomes" id="UP001367508">
    <property type="component" value="Unassembled WGS sequence"/>
</dbReference>
<evidence type="ECO:0000313" key="2">
    <source>
        <dbReference type="Proteomes" id="UP001367508"/>
    </source>
</evidence>
<accession>A0AAN9PQG3</accession>
<reference evidence="1 2" key="1">
    <citation type="submission" date="2024-01" db="EMBL/GenBank/DDBJ databases">
        <title>The genomes of 5 underutilized Papilionoideae crops provide insights into root nodulation and disease resistanc.</title>
        <authorList>
            <person name="Jiang F."/>
        </authorList>
    </citation>
    <scope>NUCLEOTIDE SEQUENCE [LARGE SCALE GENOMIC DNA]</scope>
    <source>
        <strain evidence="1">LVBAO_FW01</strain>
        <tissue evidence="1">Leaves</tissue>
    </source>
</reference>
<proteinExistence type="predicted"/>
<evidence type="ECO:0000313" key="1">
    <source>
        <dbReference type="EMBL" id="KAK7308180.1"/>
    </source>
</evidence>
<sequence length="106" mass="11804">MFTTGDLFASFTCPAFSSFSSACLRLNKVATISVIVNRRDVPNNDAPLHLAAKLGHMAATEMLMVARENNSLKQLKCSLLCLLLAYWDLVYVSINDILYIDFRADL</sequence>
<protein>
    <submittedName>
        <fullName evidence="1">Uncharacterized protein</fullName>
    </submittedName>
</protein>